<dbReference type="EMBL" id="MSTI01000009">
    <property type="protein sequence ID" value="OLV20058.1"/>
    <property type="molecule type" value="Genomic_DNA"/>
</dbReference>
<accession>A0A1U7P4I0</accession>
<dbReference type="Proteomes" id="UP000186607">
    <property type="component" value="Unassembled WGS sequence"/>
</dbReference>
<protein>
    <recommendedName>
        <fullName evidence="1">N-acetyltransferase domain-containing protein</fullName>
    </recommendedName>
</protein>
<dbReference type="AlphaFoldDB" id="A0A1U7P4I0"/>
<dbReference type="InterPro" id="IPR016181">
    <property type="entry name" value="Acyl_CoA_acyltransferase"/>
</dbReference>
<name>A0A1U7P4I0_9DEIO</name>
<feature type="domain" description="N-acetyltransferase" evidence="1">
    <location>
        <begin position="1"/>
        <end position="148"/>
    </location>
</feature>
<dbReference type="PROSITE" id="PS51186">
    <property type="entry name" value="GNAT"/>
    <property type="match status" value="1"/>
</dbReference>
<organism evidence="2 3">
    <name type="scientific">Deinococcus marmoris</name>
    <dbReference type="NCBI Taxonomy" id="249408"/>
    <lineage>
        <taxon>Bacteria</taxon>
        <taxon>Thermotogati</taxon>
        <taxon>Deinococcota</taxon>
        <taxon>Deinococci</taxon>
        <taxon>Deinococcales</taxon>
        <taxon>Deinococcaceae</taxon>
        <taxon>Deinococcus</taxon>
    </lineage>
</organism>
<dbReference type="OrthoDB" id="9789605at2"/>
<dbReference type="SUPFAM" id="SSF55729">
    <property type="entry name" value="Acyl-CoA N-acyltransferases (Nat)"/>
    <property type="match status" value="1"/>
</dbReference>
<dbReference type="Pfam" id="PF13673">
    <property type="entry name" value="Acetyltransf_10"/>
    <property type="match status" value="1"/>
</dbReference>
<dbReference type="InterPro" id="IPR000182">
    <property type="entry name" value="GNAT_dom"/>
</dbReference>
<dbReference type="Gene3D" id="3.40.630.30">
    <property type="match status" value="1"/>
</dbReference>
<dbReference type="GO" id="GO:0016747">
    <property type="term" value="F:acyltransferase activity, transferring groups other than amino-acyl groups"/>
    <property type="evidence" value="ECO:0007669"/>
    <property type="project" value="InterPro"/>
</dbReference>
<reference evidence="2 3" key="1">
    <citation type="submission" date="2017-01" db="EMBL/GenBank/DDBJ databases">
        <title>Genome Analysis of Deinococcus marmoris KOPRI26562.</title>
        <authorList>
            <person name="Kim J.H."/>
            <person name="Oh H.-M."/>
        </authorList>
    </citation>
    <scope>NUCLEOTIDE SEQUENCE [LARGE SCALE GENOMIC DNA]</scope>
    <source>
        <strain evidence="2 3">KOPRI26562</strain>
    </source>
</reference>
<evidence type="ECO:0000259" key="1">
    <source>
        <dbReference type="PROSITE" id="PS51186"/>
    </source>
</evidence>
<keyword evidence="3" id="KW-1185">Reference proteome</keyword>
<sequence length="168" mass="18989">MIRPATSADFERIHEIINDAAQAYRGIIPADRWHEPYMPREELSEQIADGVEFLCFEDGGEVTGVMGIQDRGEVKLIRHAYVATRQRGGGMGSKLLRELLGSTEKPVLIGTWAAAAWAIGFYQKHGFSVVSEEEKNRLLRTYWSIPERQVETSVVLADARYRTRLPLV</sequence>
<proteinExistence type="predicted"/>
<gene>
    <name evidence="2" type="ORF">BOO71_0000775</name>
</gene>
<evidence type="ECO:0000313" key="2">
    <source>
        <dbReference type="EMBL" id="OLV20058.1"/>
    </source>
</evidence>
<evidence type="ECO:0000313" key="3">
    <source>
        <dbReference type="Proteomes" id="UP000186607"/>
    </source>
</evidence>
<dbReference type="STRING" id="249408.BOO71_0000775"/>
<comment type="caution">
    <text evidence="2">The sequence shown here is derived from an EMBL/GenBank/DDBJ whole genome shotgun (WGS) entry which is preliminary data.</text>
</comment>
<dbReference type="RefSeq" id="WP_075830200.1">
    <property type="nucleotide sequence ID" value="NZ_MSTI01000009.1"/>
</dbReference>